<dbReference type="Proteomes" id="UP001243330">
    <property type="component" value="Unassembled WGS sequence"/>
</dbReference>
<gene>
    <name evidence="2" type="ORF">CCHR01_08888</name>
</gene>
<reference evidence="2" key="1">
    <citation type="submission" date="2023-01" db="EMBL/GenBank/DDBJ databases">
        <title>Colletotrichum chrysophilum M932 genome sequence.</title>
        <authorList>
            <person name="Baroncelli R."/>
        </authorList>
    </citation>
    <scope>NUCLEOTIDE SEQUENCE</scope>
    <source>
        <strain evidence="2">M932</strain>
    </source>
</reference>
<proteinExistence type="predicted"/>
<name>A0AAD9AKQ4_9PEZI</name>
<sequence>MHMHVRGCGLSTPIRVLSLYLPPPTPAGPVSSGSVFLELGPASRKLSESTGTTGHQGGEGGEGDEMLLAAGGGQAGVMEGMVWRWRSSIRKKNQGLAPRMSWASWTAPHPPRTASRRWRSFSADARLRKKRGKKGIVGQPCNRPPADGNVVTVGRSRSMGDGERERESRQRCWTRAWEEAGGRLNQLVGDVCWLREQREKELLFVWAGA</sequence>
<keyword evidence="3" id="KW-1185">Reference proteome</keyword>
<feature type="region of interest" description="Disordered" evidence="1">
    <location>
        <begin position="131"/>
        <end position="165"/>
    </location>
</feature>
<evidence type="ECO:0000313" key="3">
    <source>
        <dbReference type="Proteomes" id="UP001243330"/>
    </source>
</evidence>
<feature type="region of interest" description="Disordered" evidence="1">
    <location>
        <begin position="44"/>
        <end position="65"/>
    </location>
</feature>
<evidence type="ECO:0000313" key="2">
    <source>
        <dbReference type="EMBL" id="KAK1848497.1"/>
    </source>
</evidence>
<dbReference type="AlphaFoldDB" id="A0AAD9AKQ4"/>
<dbReference type="EMBL" id="JAQOWY010000170">
    <property type="protein sequence ID" value="KAK1848497.1"/>
    <property type="molecule type" value="Genomic_DNA"/>
</dbReference>
<accession>A0AAD9AKQ4</accession>
<comment type="caution">
    <text evidence="2">The sequence shown here is derived from an EMBL/GenBank/DDBJ whole genome shotgun (WGS) entry which is preliminary data.</text>
</comment>
<protein>
    <submittedName>
        <fullName evidence="2">Uncharacterized protein</fullName>
    </submittedName>
</protein>
<evidence type="ECO:0000256" key="1">
    <source>
        <dbReference type="SAM" id="MobiDB-lite"/>
    </source>
</evidence>
<organism evidence="2 3">
    <name type="scientific">Colletotrichum chrysophilum</name>
    <dbReference type="NCBI Taxonomy" id="1836956"/>
    <lineage>
        <taxon>Eukaryota</taxon>
        <taxon>Fungi</taxon>
        <taxon>Dikarya</taxon>
        <taxon>Ascomycota</taxon>
        <taxon>Pezizomycotina</taxon>
        <taxon>Sordariomycetes</taxon>
        <taxon>Hypocreomycetidae</taxon>
        <taxon>Glomerellales</taxon>
        <taxon>Glomerellaceae</taxon>
        <taxon>Colletotrichum</taxon>
        <taxon>Colletotrichum gloeosporioides species complex</taxon>
    </lineage>
</organism>